<keyword evidence="5 8" id="KW-0812">Transmembrane</keyword>
<comment type="subcellular location">
    <subcellularLocation>
        <location evidence="1">Cell membrane</location>
        <topology evidence="1">Multi-pass membrane protein</topology>
    </subcellularLocation>
</comment>
<dbReference type="AlphaFoldDB" id="A0A7W8VDQ2"/>
<dbReference type="PANTHER" id="PTHR30472:SF1">
    <property type="entry name" value="FE(3+) DICITRATE TRANSPORT SYSTEM PERMEASE PROTEIN FECC-RELATED"/>
    <property type="match status" value="1"/>
</dbReference>
<dbReference type="EMBL" id="JACHDB010000001">
    <property type="protein sequence ID" value="MBB5432099.1"/>
    <property type="molecule type" value="Genomic_DNA"/>
</dbReference>
<accession>A0A7W8VDQ2</accession>
<proteinExistence type="inferred from homology"/>
<evidence type="ECO:0000256" key="7">
    <source>
        <dbReference type="ARBA" id="ARBA00023136"/>
    </source>
</evidence>
<name>A0A7W8VDQ2_9ACTN</name>
<gene>
    <name evidence="9" type="ORF">HDA36_002183</name>
</gene>
<dbReference type="RefSeq" id="WP_184391711.1">
    <property type="nucleotide sequence ID" value="NZ_BAAAJD010000095.1"/>
</dbReference>
<feature type="transmembrane region" description="Helical" evidence="8">
    <location>
        <begin position="330"/>
        <end position="347"/>
    </location>
</feature>
<dbReference type="InterPro" id="IPR000522">
    <property type="entry name" value="ABC_transptr_permease_BtuC"/>
</dbReference>
<comment type="similarity">
    <text evidence="2">Belongs to the binding-protein-dependent transport system permease family. FecCD subfamily.</text>
</comment>
<protein>
    <submittedName>
        <fullName evidence="9">Iron complex transport system permease protein</fullName>
    </submittedName>
</protein>
<organism evidence="9 10">
    <name type="scientific">Nocardiopsis composta</name>
    <dbReference type="NCBI Taxonomy" id="157465"/>
    <lineage>
        <taxon>Bacteria</taxon>
        <taxon>Bacillati</taxon>
        <taxon>Actinomycetota</taxon>
        <taxon>Actinomycetes</taxon>
        <taxon>Streptosporangiales</taxon>
        <taxon>Nocardiopsidaceae</taxon>
        <taxon>Nocardiopsis</taxon>
    </lineage>
</organism>
<dbReference type="SUPFAM" id="SSF81345">
    <property type="entry name" value="ABC transporter involved in vitamin B12 uptake, BtuC"/>
    <property type="match status" value="1"/>
</dbReference>
<evidence type="ECO:0000256" key="5">
    <source>
        <dbReference type="ARBA" id="ARBA00022692"/>
    </source>
</evidence>
<dbReference type="InterPro" id="IPR037294">
    <property type="entry name" value="ABC_BtuC-like"/>
</dbReference>
<evidence type="ECO:0000313" key="9">
    <source>
        <dbReference type="EMBL" id="MBB5432099.1"/>
    </source>
</evidence>
<keyword evidence="7 8" id="KW-0472">Membrane</keyword>
<feature type="transmembrane region" description="Helical" evidence="8">
    <location>
        <begin position="300"/>
        <end position="318"/>
    </location>
</feature>
<dbReference type="Proteomes" id="UP000572635">
    <property type="component" value="Unassembled WGS sequence"/>
</dbReference>
<feature type="transmembrane region" description="Helical" evidence="8">
    <location>
        <begin position="214"/>
        <end position="237"/>
    </location>
</feature>
<dbReference type="GO" id="GO:0033214">
    <property type="term" value="P:siderophore-iron import into cell"/>
    <property type="evidence" value="ECO:0007669"/>
    <property type="project" value="TreeGrafter"/>
</dbReference>
<sequence>MTPTAPSAPGAPPLGGAPVFGAAARSRRLAGLGALLALLVLCTAASVLIGGRALAPAEVWRVLLAPDGGEADAIVWALRLPRTGLGIAVGAALGAAGVLMQSHTRNPIADPSLLGVAHGAALGVVLGVFLFGMTDLTSYVWLAIAGAVLAAAAVFAVAAGGSAGPTPVTLVLAGAAMSALLAGVISAIVLLDQASLEVYRFWRIGALGGRPVEVLWQVLPFIGAGLLLAVANAPGLNALALGDDVATALGQRVRRVRALGIAGIALLTGAAVAAAGPIGFLGLAAPHLARALAGHDHRWTVPYAALAGACLILVADVIGRVVRGSGEVEVGIVLAVLGGPFFIALIRRGRSIAG</sequence>
<feature type="transmembrane region" description="Helical" evidence="8">
    <location>
        <begin position="139"/>
        <end position="158"/>
    </location>
</feature>
<dbReference type="CDD" id="cd06550">
    <property type="entry name" value="TM_ABC_iron-siderophores_like"/>
    <property type="match status" value="1"/>
</dbReference>
<feature type="transmembrane region" description="Helical" evidence="8">
    <location>
        <begin position="112"/>
        <end position="133"/>
    </location>
</feature>
<reference evidence="9 10" key="1">
    <citation type="submission" date="2020-08" db="EMBL/GenBank/DDBJ databases">
        <title>Sequencing the genomes of 1000 actinobacteria strains.</title>
        <authorList>
            <person name="Klenk H.-P."/>
        </authorList>
    </citation>
    <scope>NUCLEOTIDE SEQUENCE [LARGE SCALE GENOMIC DNA]</scope>
    <source>
        <strain evidence="9 10">DSM 44551</strain>
    </source>
</reference>
<evidence type="ECO:0000256" key="2">
    <source>
        <dbReference type="ARBA" id="ARBA00007935"/>
    </source>
</evidence>
<dbReference type="GO" id="GO:0005886">
    <property type="term" value="C:plasma membrane"/>
    <property type="evidence" value="ECO:0007669"/>
    <property type="project" value="UniProtKB-SubCell"/>
</dbReference>
<evidence type="ECO:0000256" key="4">
    <source>
        <dbReference type="ARBA" id="ARBA00022475"/>
    </source>
</evidence>
<feature type="transmembrane region" description="Helical" evidence="8">
    <location>
        <begin position="74"/>
        <end position="100"/>
    </location>
</feature>
<keyword evidence="4" id="KW-1003">Cell membrane</keyword>
<dbReference type="FunFam" id="1.10.3470.10:FF:000001">
    <property type="entry name" value="Vitamin B12 ABC transporter permease BtuC"/>
    <property type="match status" value="1"/>
</dbReference>
<feature type="transmembrane region" description="Helical" evidence="8">
    <location>
        <begin position="170"/>
        <end position="194"/>
    </location>
</feature>
<dbReference type="GO" id="GO:0022857">
    <property type="term" value="F:transmembrane transporter activity"/>
    <property type="evidence" value="ECO:0007669"/>
    <property type="project" value="InterPro"/>
</dbReference>
<keyword evidence="3" id="KW-0813">Transport</keyword>
<evidence type="ECO:0000256" key="8">
    <source>
        <dbReference type="SAM" id="Phobius"/>
    </source>
</evidence>
<evidence type="ECO:0000256" key="1">
    <source>
        <dbReference type="ARBA" id="ARBA00004651"/>
    </source>
</evidence>
<dbReference type="Pfam" id="PF01032">
    <property type="entry name" value="FecCD"/>
    <property type="match status" value="1"/>
</dbReference>
<dbReference type="Gene3D" id="1.10.3470.10">
    <property type="entry name" value="ABC transporter involved in vitamin B12 uptake, BtuC"/>
    <property type="match status" value="1"/>
</dbReference>
<keyword evidence="10" id="KW-1185">Reference proteome</keyword>
<keyword evidence="6 8" id="KW-1133">Transmembrane helix</keyword>
<dbReference type="PANTHER" id="PTHR30472">
    <property type="entry name" value="FERRIC ENTEROBACTIN TRANSPORT SYSTEM PERMEASE PROTEIN"/>
    <property type="match status" value="1"/>
</dbReference>
<feature type="transmembrane region" description="Helical" evidence="8">
    <location>
        <begin position="258"/>
        <end position="280"/>
    </location>
</feature>
<evidence type="ECO:0000313" key="10">
    <source>
        <dbReference type="Proteomes" id="UP000572635"/>
    </source>
</evidence>
<comment type="caution">
    <text evidence="9">The sequence shown here is derived from an EMBL/GenBank/DDBJ whole genome shotgun (WGS) entry which is preliminary data.</text>
</comment>
<evidence type="ECO:0000256" key="3">
    <source>
        <dbReference type="ARBA" id="ARBA00022448"/>
    </source>
</evidence>
<feature type="transmembrane region" description="Helical" evidence="8">
    <location>
        <begin position="29"/>
        <end position="54"/>
    </location>
</feature>
<evidence type="ECO:0000256" key="6">
    <source>
        <dbReference type="ARBA" id="ARBA00022989"/>
    </source>
</evidence>